<dbReference type="HOGENOM" id="CLU_011722_4_3_1"/>
<protein>
    <recommendedName>
        <fullName evidence="14">BTB domain-containing protein</fullName>
    </recommendedName>
</protein>
<dbReference type="Gene3D" id="3.30.710.10">
    <property type="entry name" value="Potassium Channel Kv1.1, Chain A"/>
    <property type="match status" value="1"/>
</dbReference>
<keyword evidence="8 13" id="KW-1133">Transmembrane helix</keyword>
<gene>
    <name evidence="15" type="ORF">CAPTEDRAFT_23662</name>
</gene>
<dbReference type="EnsemblMetazoa" id="CapteT23662">
    <property type="protein sequence ID" value="CapteP23662"/>
    <property type="gene ID" value="CapteG23662"/>
</dbReference>
<feature type="domain" description="BTB" evidence="14">
    <location>
        <begin position="2"/>
        <end position="102"/>
    </location>
</feature>
<dbReference type="InterPro" id="IPR003968">
    <property type="entry name" value="K_chnl_volt-dep_Kv"/>
</dbReference>
<reference evidence="16" key="3">
    <citation type="submission" date="2015-06" db="UniProtKB">
        <authorList>
            <consortium name="EnsemblMetazoa"/>
        </authorList>
    </citation>
    <scope>IDENTIFICATION</scope>
</reference>
<dbReference type="Proteomes" id="UP000014760">
    <property type="component" value="Unassembled WGS sequence"/>
</dbReference>
<reference evidence="15 17" key="2">
    <citation type="journal article" date="2013" name="Nature">
        <title>Insights into bilaterian evolution from three spiralian genomes.</title>
        <authorList>
            <person name="Simakov O."/>
            <person name="Marletaz F."/>
            <person name="Cho S.J."/>
            <person name="Edsinger-Gonzales E."/>
            <person name="Havlak P."/>
            <person name="Hellsten U."/>
            <person name="Kuo D.H."/>
            <person name="Larsson T."/>
            <person name="Lv J."/>
            <person name="Arendt D."/>
            <person name="Savage R."/>
            <person name="Osoegawa K."/>
            <person name="de Jong P."/>
            <person name="Grimwood J."/>
            <person name="Chapman J.A."/>
            <person name="Shapiro H."/>
            <person name="Aerts A."/>
            <person name="Otillar R.P."/>
            <person name="Terry A.Y."/>
            <person name="Boore J.L."/>
            <person name="Grigoriev I.V."/>
            <person name="Lindberg D.R."/>
            <person name="Seaver E.C."/>
            <person name="Weisblat D.A."/>
            <person name="Putnam N.H."/>
            <person name="Rokhsar D.S."/>
        </authorList>
    </citation>
    <scope>NUCLEOTIDE SEQUENCE</scope>
    <source>
        <strain evidence="15 17">I ESC-2004</strain>
    </source>
</reference>
<feature type="transmembrane region" description="Helical" evidence="13">
    <location>
        <begin position="287"/>
        <end position="308"/>
    </location>
</feature>
<keyword evidence="6" id="KW-0851">Voltage-gated channel</keyword>
<dbReference type="GO" id="GO:0043679">
    <property type="term" value="C:axon terminus"/>
    <property type="evidence" value="ECO:0007669"/>
    <property type="project" value="TreeGrafter"/>
</dbReference>
<keyword evidence="2" id="KW-0813">Transport</keyword>
<accession>R7V4Q0</accession>
<feature type="non-terminal residue" evidence="15">
    <location>
        <position position="430"/>
    </location>
</feature>
<evidence type="ECO:0000256" key="7">
    <source>
        <dbReference type="ARBA" id="ARBA00022958"/>
    </source>
</evidence>
<dbReference type="SUPFAM" id="SSF81324">
    <property type="entry name" value="Voltage-gated potassium channels"/>
    <property type="match status" value="1"/>
</dbReference>
<dbReference type="EMBL" id="KB295002">
    <property type="protein sequence ID" value="ELU13823.1"/>
    <property type="molecule type" value="Genomic_DNA"/>
</dbReference>
<dbReference type="OrthoDB" id="10025005at2759"/>
<evidence type="ECO:0000259" key="14">
    <source>
        <dbReference type="SMART" id="SM00225"/>
    </source>
</evidence>
<comment type="similarity">
    <text evidence="12">Belongs to the potassium channel family. C (Shaw) (TC 1.A.1.2) subfamily. Shaw sub-subfamily.</text>
</comment>
<dbReference type="PANTHER" id="PTHR11537:SF252">
    <property type="entry name" value="POTASSIUM VOLTAGE-GATED CHANNEL PROTEIN SHAW"/>
    <property type="match status" value="1"/>
</dbReference>
<dbReference type="InterPro" id="IPR003131">
    <property type="entry name" value="T1-type_BTB"/>
</dbReference>
<dbReference type="InterPro" id="IPR028325">
    <property type="entry name" value="VG_K_chnl"/>
</dbReference>
<evidence type="ECO:0000256" key="11">
    <source>
        <dbReference type="ARBA" id="ARBA00023303"/>
    </source>
</evidence>
<evidence type="ECO:0000256" key="6">
    <source>
        <dbReference type="ARBA" id="ARBA00022882"/>
    </source>
</evidence>
<feature type="non-terminal residue" evidence="15">
    <location>
        <position position="1"/>
    </location>
</feature>
<evidence type="ECO:0000313" key="15">
    <source>
        <dbReference type="EMBL" id="ELU13823.1"/>
    </source>
</evidence>
<evidence type="ECO:0000256" key="3">
    <source>
        <dbReference type="ARBA" id="ARBA00022538"/>
    </source>
</evidence>
<evidence type="ECO:0000313" key="16">
    <source>
        <dbReference type="EnsemblMetazoa" id="CapteP23662"/>
    </source>
</evidence>
<name>R7V4Q0_CAPTE</name>
<evidence type="ECO:0000256" key="13">
    <source>
        <dbReference type="SAM" id="Phobius"/>
    </source>
</evidence>
<feature type="transmembrane region" description="Helical" evidence="13">
    <location>
        <begin position="223"/>
        <end position="244"/>
    </location>
</feature>
<keyword evidence="17" id="KW-1185">Reference proteome</keyword>
<keyword evidence="5" id="KW-0631">Potassium channel</keyword>
<feature type="transmembrane region" description="Helical" evidence="13">
    <location>
        <begin position="256"/>
        <end position="275"/>
    </location>
</feature>
<dbReference type="FunFam" id="1.10.287.70:FF:000002">
    <property type="entry name" value="Potassium voltage-gated channel subfamily a member"/>
    <property type="match status" value="1"/>
</dbReference>
<feature type="transmembrane region" description="Helical" evidence="13">
    <location>
        <begin position="329"/>
        <end position="350"/>
    </location>
</feature>
<evidence type="ECO:0000256" key="2">
    <source>
        <dbReference type="ARBA" id="ARBA00022448"/>
    </source>
</evidence>
<dbReference type="EMBL" id="AMQN01005039">
    <property type="status" value="NOT_ANNOTATED_CDS"/>
    <property type="molecule type" value="Genomic_DNA"/>
</dbReference>
<evidence type="ECO:0000256" key="10">
    <source>
        <dbReference type="ARBA" id="ARBA00023136"/>
    </source>
</evidence>
<dbReference type="Pfam" id="PF02214">
    <property type="entry name" value="BTB_2"/>
    <property type="match status" value="1"/>
</dbReference>
<dbReference type="InterPro" id="IPR003974">
    <property type="entry name" value="K_chnl_volt-dep_Kv3"/>
</dbReference>
<evidence type="ECO:0000256" key="1">
    <source>
        <dbReference type="ARBA" id="ARBA00004141"/>
    </source>
</evidence>
<organism evidence="15">
    <name type="scientific">Capitella teleta</name>
    <name type="common">Polychaete worm</name>
    <dbReference type="NCBI Taxonomy" id="283909"/>
    <lineage>
        <taxon>Eukaryota</taxon>
        <taxon>Metazoa</taxon>
        <taxon>Spiralia</taxon>
        <taxon>Lophotrochozoa</taxon>
        <taxon>Annelida</taxon>
        <taxon>Polychaeta</taxon>
        <taxon>Sedentaria</taxon>
        <taxon>Scolecida</taxon>
        <taxon>Capitellidae</taxon>
        <taxon>Capitella</taxon>
    </lineage>
</organism>
<dbReference type="Gene3D" id="1.10.287.70">
    <property type="match status" value="1"/>
</dbReference>
<dbReference type="AlphaFoldDB" id="R7V4Q0"/>
<dbReference type="OMA" id="HLYYGFR"/>
<dbReference type="GO" id="GO:0045211">
    <property type="term" value="C:postsynaptic membrane"/>
    <property type="evidence" value="ECO:0007669"/>
    <property type="project" value="TreeGrafter"/>
</dbReference>
<evidence type="ECO:0000256" key="9">
    <source>
        <dbReference type="ARBA" id="ARBA00023065"/>
    </source>
</evidence>
<dbReference type="PANTHER" id="PTHR11537">
    <property type="entry name" value="VOLTAGE-GATED POTASSIUM CHANNEL"/>
    <property type="match status" value="1"/>
</dbReference>
<keyword evidence="3" id="KW-0633">Potassium transport</keyword>
<reference evidence="17" key="1">
    <citation type="submission" date="2012-12" db="EMBL/GenBank/DDBJ databases">
        <authorList>
            <person name="Hellsten U."/>
            <person name="Grimwood J."/>
            <person name="Chapman J.A."/>
            <person name="Shapiro H."/>
            <person name="Aerts A."/>
            <person name="Otillar R.P."/>
            <person name="Terry A.Y."/>
            <person name="Boore J.L."/>
            <person name="Simakov O."/>
            <person name="Marletaz F."/>
            <person name="Cho S.-J."/>
            <person name="Edsinger-Gonzales E."/>
            <person name="Havlak P."/>
            <person name="Kuo D.-H."/>
            <person name="Larsson T."/>
            <person name="Lv J."/>
            <person name="Arendt D."/>
            <person name="Savage R."/>
            <person name="Osoegawa K."/>
            <person name="de Jong P."/>
            <person name="Lindberg D.R."/>
            <person name="Seaver E.C."/>
            <person name="Weisblat D.A."/>
            <person name="Putnam N.H."/>
            <person name="Grigoriev I.V."/>
            <person name="Rokhsar D.S."/>
        </authorList>
    </citation>
    <scope>NUCLEOTIDE SEQUENCE</scope>
    <source>
        <strain evidence="17">I ESC-2004</strain>
    </source>
</reference>
<evidence type="ECO:0000256" key="4">
    <source>
        <dbReference type="ARBA" id="ARBA00022692"/>
    </source>
</evidence>
<dbReference type="Pfam" id="PF00520">
    <property type="entry name" value="Ion_trans"/>
    <property type="match status" value="1"/>
</dbReference>
<dbReference type="GO" id="GO:0005251">
    <property type="term" value="F:delayed rectifier potassium channel activity"/>
    <property type="evidence" value="ECO:0007669"/>
    <property type="project" value="TreeGrafter"/>
</dbReference>
<evidence type="ECO:0000313" key="17">
    <source>
        <dbReference type="Proteomes" id="UP000014760"/>
    </source>
</evidence>
<dbReference type="GO" id="GO:0032590">
    <property type="term" value="C:dendrite membrane"/>
    <property type="evidence" value="ECO:0007669"/>
    <property type="project" value="TreeGrafter"/>
</dbReference>
<dbReference type="GO" id="GO:0042734">
    <property type="term" value="C:presynaptic membrane"/>
    <property type="evidence" value="ECO:0007669"/>
    <property type="project" value="TreeGrafter"/>
</dbReference>
<keyword evidence="4 13" id="KW-0812">Transmembrane</keyword>
<keyword evidence="7" id="KW-0630">Potassium</keyword>
<dbReference type="GO" id="GO:0008076">
    <property type="term" value="C:voltage-gated potassium channel complex"/>
    <property type="evidence" value="ECO:0007669"/>
    <property type="project" value="InterPro"/>
</dbReference>
<keyword evidence="10 13" id="KW-0472">Membrane</keyword>
<evidence type="ECO:0000256" key="8">
    <source>
        <dbReference type="ARBA" id="ARBA00022989"/>
    </source>
</evidence>
<comment type="subcellular location">
    <subcellularLocation>
        <location evidence="1">Membrane</location>
        <topology evidence="1">Multi-pass membrane protein</topology>
    </subcellularLocation>
</comment>
<dbReference type="InterPro" id="IPR005821">
    <property type="entry name" value="Ion_trans_dom"/>
</dbReference>
<dbReference type="SUPFAM" id="SSF54695">
    <property type="entry name" value="POZ domain"/>
    <property type="match status" value="1"/>
</dbReference>
<proteinExistence type="inferred from homology"/>
<dbReference type="InterPro" id="IPR011333">
    <property type="entry name" value="SKP1/BTB/POZ_sf"/>
</dbReference>
<dbReference type="SMART" id="SM00225">
    <property type="entry name" value="BTB"/>
    <property type="match status" value="1"/>
</dbReference>
<dbReference type="InterPro" id="IPR027359">
    <property type="entry name" value="Volt_channel_dom_sf"/>
</dbReference>
<evidence type="ECO:0000256" key="12">
    <source>
        <dbReference type="ARBA" id="ARBA00061303"/>
    </source>
</evidence>
<feature type="transmembrane region" description="Helical" evidence="13">
    <location>
        <begin position="386"/>
        <end position="411"/>
    </location>
</feature>
<keyword evidence="9" id="KW-0406">Ion transport</keyword>
<dbReference type="FunFam" id="3.30.710.10:FF:000020">
    <property type="entry name" value="Potassium voltage-gated channel protein Shaw"/>
    <property type="match status" value="1"/>
</dbReference>
<dbReference type="GO" id="GO:0001508">
    <property type="term" value="P:action potential"/>
    <property type="evidence" value="ECO:0007669"/>
    <property type="project" value="TreeGrafter"/>
</dbReference>
<dbReference type="InterPro" id="IPR000210">
    <property type="entry name" value="BTB/POZ_dom"/>
</dbReference>
<sequence>DQKMILNVGGIRYMTYDSTLQCLPDTRLAKLTKKDPSYDPVHDEYFFDRNAAIFEHILDFYRVGNLHFPSCLCGPSIQSELKFWGLDENNISPCCWKSFSSYEDEKRTVLELAKTLGLGESAMFEINTHEPSDAVSTNCSNTDDMKSSLQDRMWRFLEKPTSSTSAKVWSAIIFVMILVSIGVVVLETHPIFRVPKEGFNATGSSNVTNAKVLMYRETDLHPVLTIIDGVGTVVFTIELIARFIVCPSKIRFFKSFFNIIDIFCVVPLFAVYIIQLEVDNIWSSGEFFVILAYLSLSSVLRVFRLLKLARHYSGLRILQLAVRSSLKELALLFLMISMGMLIFSTLVYFAEFNEQLSDFRNIPITFWWSIITMTTVGYGDNVPSNGFGFIVGTMCAISGILITGLPIPIIASNFNYYYNHARLTIKMAGK</sequence>
<keyword evidence="11" id="KW-0407">Ion channel</keyword>
<dbReference type="STRING" id="283909.R7V4Q0"/>
<dbReference type="PRINTS" id="PR01491">
    <property type="entry name" value="KVCHANNEL"/>
</dbReference>
<dbReference type="PRINTS" id="PR01498">
    <property type="entry name" value="SHAWCHANNEL"/>
</dbReference>
<evidence type="ECO:0000256" key="5">
    <source>
        <dbReference type="ARBA" id="ARBA00022826"/>
    </source>
</evidence>
<dbReference type="GO" id="GO:0051260">
    <property type="term" value="P:protein homooligomerization"/>
    <property type="evidence" value="ECO:0007669"/>
    <property type="project" value="InterPro"/>
</dbReference>
<feature type="transmembrane region" description="Helical" evidence="13">
    <location>
        <begin position="168"/>
        <end position="186"/>
    </location>
</feature>
<dbReference type="Gene3D" id="1.20.120.350">
    <property type="entry name" value="Voltage-gated potassium channels. Chain C"/>
    <property type="match status" value="1"/>
</dbReference>
<dbReference type="PRINTS" id="PR00169">
    <property type="entry name" value="KCHANNEL"/>
</dbReference>
<dbReference type="GO" id="GO:0032809">
    <property type="term" value="C:neuronal cell body membrane"/>
    <property type="evidence" value="ECO:0007669"/>
    <property type="project" value="TreeGrafter"/>
</dbReference>